<dbReference type="RefSeq" id="WP_034572298.1">
    <property type="nucleotide sequence ID" value="NZ_JQBS01000017.1"/>
</dbReference>
<dbReference type="AlphaFoldDB" id="A0A0R2I3B6"/>
<comment type="caution">
    <text evidence="1">The sequence shown here is derived from an EMBL/GenBank/DDBJ whole genome shotgun (WGS) entry which is preliminary data.</text>
</comment>
<name>A0A0R2I3B6_CARDV</name>
<protein>
    <recommendedName>
        <fullName evidence="3">LXG domain-containing protein</fullName>
    </recommendedName>
</protein>
<dbReference type="GeneID" id="89587794"/>
<dbReference type="eggNOG" id="COG5444">
    <property type="taxonomic scope" value="Bacteria"/>
</dbReference>
<gene>
    <name evidence="1" type="ORF">IV74_GL000500</name>
</gene>
<evidence type="ECO:0000313" key="1">
    <source>
        <dbReference type="EMBL" id="KRN56853.1"/>
    </source>
</evidence>
<accession>A0A0R2I3B6</accession>
<organism evidence="1 2">
    <name type="scientific">Carnobacterium divergens DSM 20623</name>
    <dbReference type="NCBI Taxonomy" id="1449336"/>
    <lineage>
        <taxon>Bacteria</taxon>
        <taxon>Bacillati</taxon>
        <taxon>Bacillota</taxon>
        <taxon>Bacilli</taxon>
        <taxon>Lactobacillales</taxon>
        <taxon>Carnobacteriaceae</taxon>
        <taxon>Carnobacterium</taxon>
    </lineage>
</organism>
<keyword evidence="2" id="KW-1185">Reference proteome</keyword>
<evidence type="ECO:0000313" key="2">
    <source>
        <dbReference type="Proteomes" id="UP000051658"/>
    </source>
</evidence>
<dbReference type="Proteomes" id="UP000051658">
    <property type="component" value="Unassembled WGS sequence"/>
</dbReference>
<evidence type="ECO:0008006" key="3">
    <source>
        <dbReference type="Google" id="ProtNLM"/>
    </source>
</evidence>
<reference evidence="1 2" key="1">
    <citation type="journal article" date="2015" name="Genome Announc.">
        <title>Expanding the biotechnology potential of lactobacilli through comparative genomics of 213 strains and associated genera.</title>
        <authorList>
            <person name="Sun Z."/>
            <person name="Harris H.M."/>
            <person name="McCann A."/>
            <person name="Guo C."/>
            <person name="Argimon S."/>
            <person name="Zhang W."/>
            <person name="Yang X."/>
            <person name="Jeffery I.B."/>
            <person name="Cooney J.C."/>
            <person name="Kagawa T.F."/>
            <person name="Liu W."/>
            <person name="Song Y."/>
            <person name="Salvetti E."/>
            <person name="Wrobel A."/>
            <person name="Rasinkangas P."/>
            <person name="Parkhill J."/>
            <person name="Rea M.C."/>
            <person name="O'Sullivan O."/>
            <person name="Ritari J."/>
            <person name="Douillard F.P."/>
            <person name="Paul Ross R."/>
            <person name="Yang R."/>
            <person name="Briner A.E."/>
            <person name="Felis G.E."/>
            <person name="de Vos W.M."/>
            <person name="Barrangou R."/>
            <person name="Klaenhammer T.R."/>
            <person name="Caufield P.W."/>
            <person name="Cui Y."/>
            <person name="Zhang H."/>
            <person name="O'Toole P.W."/>
        </authorList>
    </citation>
    <scope>NUCLEOTIDE SEQUENCE [LARGE SCALE GENOMIC DNA]</scope>
    <source>
        <strain evidence="1 2">DSM 20623</strain>
    </source>
</reference>
<proteinExistence type="predicted"/>
<sequence>MTKINYQEIQNFSKDLPYLKETASHYLKKATLVNQQFLNHAGLPEKNLEVMRSCYENYQLMAKAIVDALTTLSTYFKTYLSVLIETVTDPGTKLKLDELHHLQIELSQLQQEKVAFMENMSKTFSDVPTLKKLFTTEVQNQKKKEIDLIQRHFDFEKTTQKHFSNIQLTISAIQHGLLFLKNYSSFDAIDSTSLLLNPTKLSWYNQLFEFNKVHENS</sequence>
<dbReference type="PATRIC" id="fig|1449336.4.peg.513"/>
<dbReference type="EMBL" id="JQBS01000017">
    <property type="protein sequence ID" value="KRN56853.1"/>
    <property type="molecule type" value="Genomic_DNA"/>
</dbReference>